<dbReference type="SUPFAM" id="SSF103481">
    <property type="entry name" value="Multidrug resistance efflux transporter EmrE"/>
    <property type="match status" value="2"/>
</dbReference>
<dbReference type="InterPro" id="IPR037185">
    <property type="entry name" value="EmrE-like"/>
</dbReference>
<feature type="transmembrane region" description="Helical" evidence="1">
    <location>
        <begin position="207"/>
        <end position="228"/>
    </location>
</feature>
<keyword evidence="1" id="KW-0472">Membrane</keyword>
<evidence type="ECO:0000313" key="3">
    <source>
        <dbReference type="EMBL" id="MBK6974943.1"/>
    </source>
</evidence>
<keyword evidence="1" id="KW-1133">Transmembrane helix</keyword>
<feature type="domain" description="EamA" evidence="2">
    <location>
        <begin position="151"/>
        <end position="277"/>
    </location>
</feature>
<dbReference type="PANTHER" id="PTHR22911:SF103">
    <property type="entry name" value="BLR2811 PROTEIN"/>
    <property type="match status" value="1"/>
</dbReference>
<sequence length="302" mass="31842">MTPTHHPLRGIVLLLIALLAFASFDATAKFLSTRYPVPMLVWARYTLPCLLLALWFGPRQGRGLVATRHPALQVTRASLLLVCTAAGMTAVRTIPLAEATAILFVAPLLVTIAAGPLLGERVPRIAWIATLVGFGGVLLIARPGAGFDPAGFALMLLAAVSFAGYQLLTRRLAGTDRSLVTLFYTMTVGAVAMTLGLPLFWTSLTPPPLHLLLIASLGVWGMLGHFLLISAFSHAPASTLSPFLYFQMVWASLLGWLVFSHLPDGLTSIGIGCIAAAGLSLALAQRSRMLAPGAASPAAQGD</sequence>
<dbReference type="EMBL" id="JADJEV010000005">
    <property type="protein sequence ID" value="MBK6974943.1"/>
    <property type="molecule type" value="Genomic_DNA"/>
</dbReference>
<feature type="transmembrane region" description="Helical" evidence="1">
    <location>
        <begin position="150"/>
        <end position="168"/>
    </location>
</feature>
<dbReference type="InterPro" id="IPR000620">
    <property type="entry name" value="EamA_dom"/>
</dbReference>
<proteinExistence type="predicted"/>
<dbReference type="GO" id="GO:0016020">
    <property type="term" value="C:membrane"/>
    <property type="evidence" value="ECO:0007669"/>
    <property type="project" value="InterPro"/>
</dbReference>
<feature type="transmembrane region" description="Helical" evidence="1">
    <location>
        <begin position="77"/>
        <end position="94"/>
    </location>
</feature>
<dbReference type="PANTHER" id="PTHR22911">
    <property type="entry name" value="ACYL-MALONYL CONDENSING ENZYME-RELATED"/>
    <property type="match status" value="1"/>
</dbReference>
<dbReference type="Pfam" id="PF00892">
    <property type="entry name" value="EamA"/>
    <property type="match status" value="2"/>
</dbReference>
<evidence type="ECO:0000256" key="1">
    <source>
        <dbReference type="SAM" id="Phobius"/>
    </source>
</evidence>
<reference evidence="3" key="1">
    <citation type="submission" date="2020-10" db="EMBL/GenBank/DDBJ databases">
        <title>Connecting structure to function with the recovery of over 1000 high-quality activated sludge metagenome-assembled genomes encoding full-length rRNA genes using long-read sequencing.</title>
        <authorList>
            <person name="Singleton C.M."/>
            <person name="Petriglieri F."/>
            <person name="Kristensen J.M."/>
            <person name="Kirkegaard R.H."/>
            <person name="Michaelsen T.Y."/>
            <person name="Andersen M.H."/>
            <person name="Karst S.M."/>
            <person name="Dueholm M.S."/>
            <person name="Nielsen P.H."/>
            <person name="Albertsen M."/>
        </authorList>
    </citation>
    <scope>NUCLEOTIDE SEQUENCE</scope>
    <source>
        <strain evidence="3">Bjer_18-Q3-R1-45_BAT3C.347</strain>
    </source>
</reference>
<evidence type="ECO:0000259" key="2">
    <source>
        <dbReference type="Pfam" id="PF00892"/>
    </source>
</evidence>
<comment type="caution">
    <text evidence="3">The sequence shown here is derived from an EMBL/GenBank/DDBJ whole genome shotgun (WGS) entry which is preliminary data.</text>
</comment>
<gene>
    <name evidence="3" type="ORF">IPH26_19095</name>
</gene>
<dbReference type="AlphaFoldDB" id="A0A9D7E6W9"/>
<feature type="transmembrane region" description="Helical" evidence="1">
    <location>
        <begin position="100"/>
        <end position="118"/>
    </location>
</feature>
<feature type="transmembrane region" description="Helical" evidence="1">
    <location>
        <begin position="125"/>
        <end position="144"/>
    </location>
</feature>
<accession>A0A9D7E6W9</accession>
<feature type="transmembrane region" description="Helical" evidence="1">
    <location>
        <begin position="180"/>
        <end position="201"/>
    </location>
</feature>
<keyword evidence="1" id="KW-0812">Transmembrane</keyword>
<feature type="domain" description="EamA" evidence="2">
    <location>
        <begin position="9"/>
        <end position="141"/>
    </location>
</feature>
<organism evidence="3 4">
    <name type="scientific">Candidatus Methylophosphatis roskildensis</name>
    <dbReference type="NCBI Taxonomy" id="2899263"/>
    <lineage>
        <taxon>Bacteria</taxon>
        <taxon>Pseudomonadati</taxon>
        <taxon>Pseudomonadota</taxon>
        <taxon>Betaproteobacteria</taxon>
        <taxon>Nitrosomonadales</taxon>
        <taxon>Sterolibacteriaceae</taxon>
        <taxon>Candidatus Methylophosphatis</taxon>
    </lineage>
</organism>
<feature type="transmembrane region" description="Helical" evidence="1">
    <location>
        <begin position="36"/>
        <end position="56"/>
    </location>
</feature>
<feature type="transmembrane region" description="Helical" evidence="1">
    <location>
        <begin position="240"/>
        <end position="259"/>
    </location>
</feature>
<name>A0A9D7E6W9_9PROT</name>
<feature type="transmembrane region" description="Helical" evidence="1">
    <location>
        <begin position="265"/>
        <end position="284"/>
    </location>
</feature>
<evidence type="ECO:0000313" key="4">
    <source>
        <dbReference type="Proteomes" id="UP000807785"/>
    </source>
</evidence>
<protein>
    <submittedName>
        <fullName evidence="3">DMT family transporter</fullName>
    </submittedName>
</protein>
<dbReference type="Proteomes" id="UP000807785">
    <property type="component" value="Unassembled WGS sequence"/>
</dbReference>